<dbReference type="Proteomes" id="UP001290101">
    <property type="component" value="Unassembled WGS sequence"/>
</dbReference>
<dbReference type="PANTHER" id="PTHR43825:SF1">
    <property type="entry name" value="TRANSKETOLASE-LIKE PYRIMIDINE-BINDING DOMAIN-CONTAINING PROTEIN"/>
    <property type="match status" value="1"/>
</dbReference>
<dbReference type="Gene3D" id="3.40.50.920">
    <property type="match status" value="1"/>
</dbReference>
<evidence type="ECO:0000313" key="2">
    <source>
        <dbReference type="EMBL" id="MDZ5493378.1"/>
    </source>
</evidence>
<dbReference type="InterPro" id="IPR005475">
    <property type="entry name" value="Transketolase-like_Pyr-bd"/>
</dbReference>
<reference evidence="2 3" key="1">
    <citation type="submission" date="2023-12" db="EMBL/GenBank/DDBJ databases">
        <title>Micromonospora sp. nov., isolated from Atacama Desert.</title>
        <authorList>
            <person name="Carro L."/>
            <person name="Golinska P."/>
            <person name="Klenk H.-P."/>
            <person name="Goodfellow M."/>
        </authorList>
    </citation>
    <scope>NUCLEOTIDE SEQUENCE [LARGE SCALE GENOMIC DNA]</scope>
    <source>
        <strain evidence="2 3">4G53</strain>
    </source>
</reference>
<dbReference type="SMART" id="SM00861">
    <property type="entry name" value="Transket_pyr"/>
    <property type="match status" value="1"/>
</dbReference>
<gene>
    <name evidence="2" type="ORF">U2F25_28585</name>
</gene>
<dbReference type="InterPro" id="IPR029061">
    <property type="entry name" value="THDP-binding"/>
</dbReference>
<accession>A0ABU5JL78</accession>
<evidence type="ECO:0000313" key="3">
    <source>
        <dbReference type="Proteomes" id="UP001290101"/>
    </source>
</evidence>
<dbReference type="SUPFAM" id="SSF52518">
    <property type="entry name" value="Thiamin diphosphate-binding fold (THDP-binding)"/>
    <property type="match status" value="1"/>
</dbReference>
<comment type="caution">
    <text evidence="2">The sequence shown here is derived from an EMBL/GenBank/DDBJ whole genome shotgun (WGS) entry which is preliminary data.</text>
</comment>
<dbReference type="PANTHER" id="PTHR43825">
    <property type="entry name" value="PYRUVATE DEHYDROGENASE E1 COMPONENT"/>
    <property type="match status" value="1"/>
</dbReference>
<dbReference type="RefSeq" id="WP_322442971.1">
    <property type="nucleotide sequence ID" value="NZ_JAXOTQ010000045.1"/>
</dbReference>
<sequence>MTTTEPELHPDSWHLLMLLDQAPGFAAISQALIELTDEGHNIAVTTADLKYSNGLVRFQEKHPERFLQFGISEQNMVSASAGLATTGLLPYTATFASFLALLCCEQIRTDLAYCNQPVRLIGHHAGISLGFYGTSHHATEDLAIMRSMANMTVIAPSDPAQFHAAIRATVNHPGPIYFRASRGRDPIIYGDGVDFQLGRAIAHGEGSDLMLIATGSSVHPTLAAAELLRQKGISVGVLDMHTVKPLDGDAVLAAARGAGRLMTVEEHNVLGGLGGAVAEVLTEEGVATKLHRHGIKDEYSLIGPPTHLYRHYELDADGIAQVALRFLNA</sequence>
<keyword evidence="3" id="KW-1185">Reference proteome</keyword>
<dbReference type="CDD" id="cd07033">
    <property type="entry name" value="TPP_PYR_DXS_TK_like"/>
    <property type="match status" value="1"/>
</dbReference>
<dbReference type="SUPFAM" id="SSF52922">
    <property type="entry name" value="TK C-terminal domain-like"/>
    <property type="match status" value="1"/>
</dbReference>
<dbReference type="Pfam" id="PF02780">
    <property type="entry name" value="Transketolase_C"/>
    <property type="match status" value="1"/>
</dbReference>
<organism evidence="2 3">
    <name type="scientific">Micromonospora sicca</name>
    <dbReference type="NCBI Taxonomy" id="2202420"/>
    <lineage>
        <taxon>Bacteria</taxon>
        <taxon>Bacillati</taxon>
        <taxon>Actinomycetota</taxon>
        <taxon>Actinomycetes</taxon>
        <taxon>Micromonosporales</taxon>
        <taxon>Micromonosporaceae</taxon>
        <taxon>Micromonospora</taxon>
    </lineage>
</organism>
<proteinExistence type="predicted"/>
<dbReference type="InterPro" id="IPR009014">
    <property type="entry name" value="Transketo_C/PFOR_II"/>
</dbReference>
<dbReference type="InterPro" id="IPR033248">
    <property type="entry name" value="Transketolase_C"/>
</dbReference>
<evidence type="ECO:0000259" key="1">
    <source>
        <dbReference type="SMART" id="SM00861"/>
    </source>
</evidence>
<dbReference type="Pfam" id="PF02779">
    <property type="entry name" value="Transket_pyr"/>
    <property type="match status" value="1"/>
</dbReference>
<dbReference type="InterPro" id="IPR051157">
    <property type="entry name" value="PDH/Transketolase"/>
</dbReference>
<protein>
    <submittedName>
        <fullName evidence="2">Transketolase C-terminal domain-containing protein</fullName>
    </submittedName>
</protein>
<name>A0ABU5JL78_9ACTN</name>
<feature type="domain" description="Transketolase-like pyrimidine-binding" evidence="1">
    <location>
        <begin position="22"/>
        <end position="187"/>
    </location>
</feature>
<dbReference type="Gene3D" id="3.40.50.970">
    <property type="match status" value="1"/>
</dbReference>
<dbReference type="EMBL" id="JAXOTQ010000045">
    <property type="protein sequence ID" value="MDZ5493378.1"/>
    <property type="molecule type" value="Genomic_DNA"/>
</dbReference>